<evidence type="ECO:0000256" key="5">
    <source>
        <dbReference type="ARBA" id="ARBA00022723"/>
    </source>
</evidence>
<comment type="similarity">
    <text evidence="12">Belongs to the polysaccharide lyase 9 family.</text>
</comment>
<organism evidence="18 19">
    <name type="scientific">Lacrimispora xylanolytica</name>
    <dbReference type="NCBI Taxonomy" id="29375"/>
    <lineage>
        <taxon>Bacteria</taxon>
        <taxon>Bacillati</taxon>
        <taxon>Bacillota</taxon>
        <taxon>Clostridia</taxon>
        <taxon>Lachnospirales</taxon>
        <taxon>Lachnospiraceae</taxon>
        <taxon>Lacrimispora</taxon>
    </lineage>
</organism>
<keyword evidence="10" id="KW-0456">Lyase</keyword>
<evidence type="ECO:0000256" key="15">
    <source>
        <dbReference type="SAM" id="MobiDB-lite"/>
    </source>
</evidence>
<dbReference type="EMBL" id="CP113524">
    <property type="protein sequence ID" value="WAJ23280.1"/>
    <property type="molecule type" value="Genomic_DNA"/>
</dbReference>
<evidence type="ECO:0000256" key="9">
    <source>
        <dbReference type="ARBA" id="ARBA00022837"/>
    </source>
</evidence>
<evidence type="ECO:0000313" key="18">
    <source>
        <dbReference type="EMBL" id="WAJ23280.1"/>
    </source>
</evidence>
<dbReference type="Pfam" id="PF19127">
    <property type="entry name" value="Choline_bind_3"/>
    <property type="match status" value="1"/>
</dbReference>
<feature type="repeat" description="Cell wall-binding" evidence="13">
    <location>
        <begin position="1947"/>
        <end position="1966"/>
    </location>
</feature>
<dbReference type="Gene3D" id="2.10.270.10">
    <property type="entry name" value="Cholin Binding"/>
    <property type="match status" value="1"/>
</dbReference>
<feature type="signal peptide" evidence="16">
    <location>
        <begin position="1"/>
        <end position="28"/>
    </location>
</feature>
<dbReference type="InterPro" id="IPR006626">
    <property type="entry name" value="PbH1"/>
</dbReference>
<evidence type="ECO:0000256" key="4">
    <source>
        <dbReference type="ARBA" id="ARBA00022525"/>
    </source>
</evidence>
<dbReference type="Gene3D" id="2.160.20.10">
    <property type="entry name" value="Single-stranded right-handed beta-helix, Pectin lyase-like"/>
    <property type="match status" value="2"/>
</dbReference>
<evidence type="ECO:0000256" key="2">
    <source>
        <dbReference type="ARBA" id="ARBA00004613"/>
    </source>
</evidence>
<evidence type="ECO:0000313" key="19">
    <source>
        <dbReference type="Proteomes" id="UP001163115"/>
    </source>
</evidence>
<dbReference type="Pfam" id="PF00295">
    <property type="entry name" value="Glyco_hydro_28"/>
    <property type="match status" value="1"/>
</dbReference>
<dbReference type="InterPro" id="IPR013783">
    <property type="entry name" value="Ig-like_fold"/>
</dbReference>
<feature type="chain" id="PRO_5047509334" evidence="16">
    <location>
        <begin position="29"/>
        <end position="1988"/>
    </location>
</feature>
<feature type="repeat" description="Cell wall-binding" evidence="13">
    <location>
        <begin position="1927"/>
        <end position="1946"/>
    </location>
</feature>
<dbReference type="PANTHER" id="PTHR40088:SF1">
    <property type="entry name" value="PECTATE LYASE PEL9"/>
    <property type="match status" value="1"/>
</dbReference>
<dbReference type="PROSITE" id="PS50853">
    <property type="entry name" value="FN3"/>
    <property type="match status" value="1"/>
</dbReference>
<keyword evidence="19" id="KW-1185">Reference proteome</keyword>
<dbReference type="PROSITE" id="PS51170">
    <property type="entry name" value="CW"/>
    <property type="match status" value="4"/>
</dbReference>
<evidence type="ECO:0000256" key="13">
    <source>
        <dbReference type="PROSITE-ProRule" id="PRU00591"/>
    </source>
</evidence>
<feature type="repeat" description="Cell wall-binding" evidence="13">
    <location>
        <begin position="1887"/>
        <end position="1906"/>
    </location>
</feature>
<dbReference type="InterPro" id="IPR018337">
    <property type="entry name" value="Cell_wall/Cho-bd_repeat"/>
</dbReference>
<gene>
    <name evidence="18" type="ORF">OW255_17180</name>
</gene>
<dbReference type="CDD" id="cd00063">
    <property type="entry name" value="FN3"/>
    <property type="match status" value="3"/>
</dbReference>
<evidence type="ECO:0000256" key="7">
    <source>
        <dbReference type="ARBA" id="ARBA00022737"/>
    </source>
</evidence>
<keyword evidence="7" id="KW-0677">Repeat</keyword>
<dbReference type="RefSeq" id="WP_268114764.1">
    <property type="nucleotide sequence ID" value="NZ_CP113524.1"/>
</dbReference>
<dbReference type="SMART" id="SM00060">
    <property type="entry name" value="FN3"/>
    <property type="match status" value="3"/>
</dbReference>
<dbReference type="InterPro" id="IPR003961">
    <property type="entry name" value="FN3_dom"/>
</dbReference>
<dbReference type="InterPro" id="IPR058863">
    <property type="entry name" value="PelX-like_Ig"/>
</dbReference>
<dbReference type="SUPFAM" id="SSF49265">
    <property type="entry name" value="Fibronectin type III"/>
    <property type="match status" value="2"/>
</dbReference>
<comment type="similarity">
    <text evidence="3 14">Belongs to the glycosyl hydrolase 28 family.</text>
</comment>
<dbReference type="InterPro" id="IPR036116">
    <property type="entry name" value="FN3_sf"/>
</dbReference>
<dbReference type="Pfam" id="PF25849">
    <property type="entry name" value="PelX_N"/>
    <property type="match status" value="1"/>
</dbReference>
<keyword evidence="8 14" id="KW-0378">Hydrolase</keyword>
<dbReference type="Pfam" id="PF01473">
    <property type="entry name" value="Choline_bind_1"/>
    <property type="match status" value="2"/>
</dbReference>
<keyword evidence="11 14" id="KW-0326">Glycosidase</keyword>
<dbReference type="Proteomes" id="UP001163115">
    <property type="component" value="Chromosome"/>
</dbReference>
<evidence type="ECO:0000256" key="16">
    <source>
        <dbReference type="SAM" id="SignalP"/>
    </source>
</evidence>
<evidence type="ECO:0000256" key="10">
    <source>
        <dbReference type="ARBA" id="ARBA00023239"/>
    </source>
</evidence>
<dbReference type="Pfam" id="PF25850">
    <property type="entry name" value="PelX_Ig"/>
    <property type="match status" value="1"/>
</dbReference>
<evidence type="ECO:0000256" key="12">
    <source>
        <dbReference type="ARBA" id="ARBA00038263"/>
    </source>
</evidence>
<keyword evidence="9" id="KW-0106">Calcium</keyword>
<dbReference type="InterPro" id="IPR052052">
    <property type="entry name" value="Polysaccharide_Lyase_9"/>
</dbReference>
<evidence type="ECO:0000256" key="3">
    <source>
        <dbReference type="ARBA" id="ARBA00008834"/>
    </source>
</evidence>
<evidence type="ECO:0000259" key="17">
    <source>
        <dbReference type="PROSITE" id="PS50853"/>
    </source>
</evidence>
<dbReference type="InterPro" id="IPR058953">
    <property type="entry name" value="PelX-like_N"/>
</dbReference>
<dbReference type="Gene3D" id="2.60.40.10">
    <property type="entry name" value="Immunoglobulins"/>
    <property type="match status" value="3"/>
</dbReference>
<keyword evidence="5" id="KW-0479">Metal-binding</keyword>
<feature type="region of interest" description="Disordered" evidence="15">
    <location>
        <begin position="1814"/>
        <end position="1869"/>
    </location>
</feature>
<dbReference type="SUPFAM" id="SSF69360">
    <property type="entry name" value="Cell wall binding repeat"/>
    <property type="match status" value="1"/>
</dbReference>
<reference evidence="18" key="1">
    <citation type="submission" date="2022-11" db="EMBL/GenBank/DDBJ databases">
        <title>Lacrimispora xylanolytica sy1, complete genome.</title>
        <authorList>
            <person name="Choi S."/>
        </authorList>
    </citation>
    <scope>NUCLEOTIDE SEQUENCE</scope>
    <source>
        <strain evidence="18">Sy1</strain>
    </source>
</reference>
<dbReference type="PANTHER" id="PTHR40088">
    <property type="entry name" value="PECTATE LYASE (EUROFUNG)"/>
    <property type="match status" value="1"/>
</dbReference>
<dbReference type="InterPro" id="IPR012334">
    <property type="entry name" value="Pectin_lyas_fold"/>
</dbReference>
<feature type="compositionally biased region" description="Basic and acidic residues" evidence="15">
    <location>
        <begin position="1843"/>
        <end position="1857"/>
    </location>
</feature>
<name>A0ABY7A9D3_9FIRM</name>
<dbReference type="InterPro" id="IPR011050">
    <property type="entry name" value="Pectin_lyase_fold/virulence"/>
</dbReference>
<comment type="subcellular location">
    <subcellularLocation>
        <location evidence="2">Secreted</location>
    </subcellularLocation>
</comment>
<keyword evidence="4" id="KW-0964">Secreted</keyword>
<dbReference type="SUPFAM" id="SSF51126">
    <property type="entry name" value="Pectin lyase-like"/>
    <property type="match status" value="2"/>
</dbReference>
<keyword evidence="6 16" id="KW-0732">Signal</keyword>
<proteinExistence type="inferred from homology"/>
<evidence type="ECO:0000256" key="14">
    <source>
        <dbReference type="RuleBase" id="RU361169"/>
    </source>
</evidence>
<accession>A0ABY7A9D3</accession>
<sequence length="1988" mass="217452">MKVLRKRCKKALALFLTAALLLPFTVSGGQIAYAERFFEQDLENPATPSEAGRMLVPVTDLEATPSEAIVSLLDNTATPSEASVSFDEIATPSQAMSLMGTQSRFTKSEGSVDVTELRVPTLAYDDTSISLVWDKPENYETVANYNVYLNGIKVGDARSNFAQHADWAATYMKAFYDHYETVGIDMVKVDIHSFRLTGLTPDTSYEVSVIATDDSGAEMGNKATITCSTTSAPEIFDIRDYGAEPVERGFTSLDEESSEFVVKNTKAIQAAIDDCSEGGKIVIPEGIYMSGALYLKSNMTLELKEGAILFGSPDVAHYDQNYLLYPYSTDTRSWALINTYSADENGGFENIRIVGKGTIYGNGWKYGAKQAVNGDGYETYYQKRQTADPDWSLEGLKKYALKGWVAQPKEKGDLSLGILAKSAYNNAISKGYEESPAYSTRPNLVVLRNVNGVYIEGFTAENPANHTIAVLDSENVVSENVKYITYDANNADGIELGNTQNAMVFNNFFDTGDDGINFATGMGKGVQDTEQKPSSNIWTFNNFLRECHGGAIAAGSHTGAGIENMLVEDNVMNHSDTPFRFKSAPANGGGIYNVSIRDCAVGDADQVFSFNTTYSDANQATTVEPADKPAEFYDISAYNITADSINKLTIDILADVDYDLPYKTWHNHHNLYFQDIVFTNIKPVKNSERIMGAANVTFDNVGLSWSKDAPAETDERAWGNIKFSNDLIFTGTTTLSKNAYDAMAKPVWPDDTATVASASEAVKPSGAHEVSLKWPAAKDDEQVSGTGKVTGYIVETYVGDELVDITRPVTTTTADMTGLSPDTSYVFVVYAVDGPGNKIPGPRYEITTSTGIEKELKEPESKKVEFSNMGYTWATAKLKSAKAADARVRGYRAFVDGDLVATIYNYQLQEPEKDTISMTIGRMMENENEVIIEAFSDDGESFEYDNAAVKTIKNYDYHAPVWESNALKASAVGETIKLTWKAPTDESGIYGYRIYVDGKPVYTKEGDYFNHVNGSFTTKDTSYTVTGLDMKIPHTFRVEASDAWGKALTGTGPFHWTNSGPEITWDGSEGEQLWRSSAFGQSTDMDFKSNILPNKVGTNYTWPIGSSTPLNLEGKPAQDVVIESRGGKLQTGHDGLTFYYTEVPTSKNFSLTADVTVEQLGPEEGSKANLQEGAGLMVRDVNGSPRKEPLEEGYEEYPAASNMVMLSLQAAGKALNADINLLAAARYGVNSPAGNLKTVKTTATFEKSVSKADKKYAPADAPFTSNFYGTETKLRLERTDEGFFVYHLDQQGNVLTSYTFEDKNVTPNIVSHLDKETMYVGFFASRNARMSVRNISLDVSDVVKPDESPAYVAPDNDTASLYIASAAYTNSSDYTVQALTNQSGTMTVSQNDTVLVSKASVTGGVQFTCPAIISGQEAEFKLSFVPSEGADAGKEKTAALKVKKDNYGKELYVSPEGTDEAAGTKENPLSIKEAINRLVPGGTIYMAEGTYHSFTIPMTSSGNKDARKALTAQGAVKVTGSSKIFVLDADYWDVTGLDVDGQKIEGSRGVMIHGSHNVLKDSLIHNTSSDAGLTITKSRGSRSLWPSYNLVENCEAFDNVDGSRINADGFASKSGSGDDNRFLNCVSHDNADDGWDTYNTLADGPNGRTIIENCVAYNNGNNGFKLGGEGREVPHILRNSVAFHNNLDGITDNFNPGELTIENNTSFDNARFNYIMRPSPYKKGANGELTADGTVRNNVSFRTAAFSGSLKKVYDDKISAKVIENNYLYQNGTNAVGQENFRSLNPADLFYRQDGRIQFGDFLRPVKGSKIDKAGAGAKLPGIGVDTPDPVDPEPGEKPTPVKPDRDRDSDSDRDYGIKTSSNETKGDWEMDQSGWRLKKADGTYPKEEWAKVNGAWYYFGQTGYMTTGWNQVQGVWYYMETSGAMKTDWVLTEGKWYYMNLDGSMATGWVLVNNNWYYLSQNGECLMNTVTPDGYRVGENGAWIKAK</sequence>
<dbReference type="SMART" id="SM00710">
    <property type="entry name" value="PbH1"/>
    <property type="match status" value="8"/>
</dbReference>
<evidence type="ECO:0000256" key="8">
    <source>
        <dbReference type="ARBA" id="ARBA00022801"/>
    </source>
</evidence>
<comment type="cofactor">
    <cofactor evidence="1">
        <name>Ca(2+)</name>
        <dbReference type="ChEBI" id="CHEBI:29108"/>
    </cofactor>
</comment>
<dbReference type="InterPro" id="IPR000743">
    <property type="entry name" value="Glyco_hydro_28"/>
</dbReference>
<evidence type="ECO:0000256" key="6">
    <source>
        <dbReference type="ARBA" id="ARBA00022729"/>
    </source>
</evidence>
<dbReference type="Pfam" id="PF00041">
    <property type="entry name" value="fn3"/>
    <property type="match status" value="1"/>
</dbReference>
<evidence type="ECO:0000256" key="1">
    <source>
        <dbReference type="ARBA" id="ARBA00001913"/>
    </source>
</evidence>
<feature type="repeat" description="Cell wall-binding" evidence="13">
    <location>
        <begin position="1907"/>
        <end position="1926"/>
    </location>
</feature>
<protein>
    <submittedName>
        <fullName evidence="18">Fibronectin type III domain-containing protein</fullName>
    </submittedName>
</protein>
<feature type="domain" description="Fibronectin type-III" evidence="17">
    <location>
        <begin position="755"/>
        <end position="855"/>
    </location>
</feature>
<evidence type="ECO:0000256" key="11">
    <source>
        <dbReference type="ARBA" id="ARBA00023295"/>
    </source>
</evidence>